<reference evidence="15 16" key="1">
    <citation type="journal article" date="2011" name="J. Bacteriol.">
        <title>Genome sequence of Chthoniobacter flavus Ellin428, an aerobic heterotrophic soil bacterium.</title>
        <authorList>
            <person name="Kant R."/>
            <person name="van Passel M.W."/>
            <person name="Palva A."/>
            <person name="Lucas S."/>
            <person name="Lapidus A."/>
            <person name="Glavina Del Rio T."/>
            <person name="Dalin E."/>
            <person name="Tice H."/>
            <person name="Bruce D."/>
            <person name="Goodwin L."/>
            <person name="Pitluck S."/>
            <person name="Larimer F.W."/>
            <person name="Land M.L."/>
            <person name="Hauser L."/>
            <person name="Sangwan P."/>
            <person name="de Vos W.M."/>
            <person name="Janssen P.H."/>
            <person name="Smidt H."/>
        </authorList>
    </citation>
    <scope>NUCLEOTIDE SEQUENCE [LARGE SCALE GENOMIC DNA]</scope>
    <source>
        <strain evidence="15 16">Ellin428</strain>
    </source>
</reference>
<keyword evidence="2 12" id="KW-0436">Ligase</keyword>
<dbReference type="InParanoid" id="B4D409"/>
<dbReference type="InterPro" id="IPR012309">
    <property type="entry name" value="DNA_ligase_ATP-dep_C"/>
</dbReference>
<keyword evidence="9 12" id="KW-0234">DNA repair</keyword>
<dbReference type="GO" id="GO:0051301">
    <property type="term" value="P:cell division"/>
    <property type="evidence" value="ECO:0007669"/>
    <property type="project" value="UniProtKB-KW"/>
</dbReference>
<dbReference type="GO" id="GO:0005524">
    <property type="term" value="F:ATP binding"/>
    <property type="evidence" value="ECO:0007669"/>
    <property type="project" value="UniProtKB-KW"/>
</dbReference>
<dbReference type="GO" id="GO:0003910">
    <property type="term" value="F:DNA ligase (ATP) activity"/>
    <property type="evidence" value="ECO:0007669"/>
    <property type="project" value="UniProtKB-EC"/>
</dbReference>
<evidence type="ECO:0000259" key="14">
    <source>
        <dbReference type="PROSITE" id="PS50160"/>
    </source>
</evidence>
<keyword evidence="4" id="KW-0235">DNA replication</keyword>
<dbReference type="InterPro" id="IPR036599">
    <property type="entry name" value="DNA_ligase_N_sf"/>
</dbReference>
<evidence type="ECO:0000313" key="15">
    <source>
        <dbReference type="EMBL" id="EDY18989.1"/>
    </source>
</evidence>
<dbReference type="eggNOG" id="COG1793">
    <property type="taxonomic scope" value="Bacteria"/>
</dbReference>
<dbReference type="InterPro" id="IPR000977">
    <property type="entry name" value="DNA_ligase_ATP-dep"/>
</dbReference>
<organism evidence="15 16">
    <name type="scientific">Chthoniobacter flavus Ellin428</name>
    <dbReference type="NCBI Taxonomy" id="497964"/>
    <lineage>
        <taxon>Bacteria</taxon>
        <taxon>Pseudomonadati</taxon>
        <taxon>Verrucomicrobiota</taxon>
        <taxon>Spartobacteria</taxon>
        <taxon>Chthoniobacterales</taxon>
        <taxon>Chthoniobacteraceae</taxon>
        <taxon>Chthoniobacter</taxon>
    </lineage>
</organism>
<keyword evidence="6 12" id="KW-0227">DNA damage</keyword>
<dbReference type="InterPro" id="IPR050191">
    <property type="entry name" value="ATP-dep_DNA_ligase"/>
</dbReference>
<evidence type="ECO:0000313" key="16">
    <source>
        <dbReference type="Proteomes" id="UP000005824"/>
    </source>
</evidence>
<keyword evidence="16" id="KW-1185">Reference proteome</keyword>
<dbReference type="InterPro" id="IPR012308">
    <property type="entry name" value="DNA_ligase_ATP-dep_N"/>
</dbReference>
<protein>
    <recommendedName>
        <fullName evidence="12">DNA ligase</fullName>
        <ecNumber evidence="12">6.5.1.1</ecNumber>
    </recommendedName>
</protein>
<dbReference type="PROSITE" id="PS00333">
    <property type="entry name" value="DNA_LIGASE_A2"/>
    <property type="match status" value="1"/>
</dbReference>
<dbReference type="InterPro" id="IPR012340">
    <property type="entry name" value="NA-bd_OB-fold"/>
</dbReference>
<dbReference type="GO" id="GO:0071897">
    <property type="term" value="P:DNA biosynthetic process"/>
    <property type="evidence" value="ECO:0007669"/>
    <property type="project" value="InterPro"/>
</dbReference>
<evidence type="ECO:0000256" key="7">
    <source>
        <dbReference type="ARBA" id="ARBA00022840"/>
    </source>
</evidence>
<dbReference type="GO" id="GO:0006281">
    <property type="term" value="P:DNA repair"/>
    <property type="evidence" value="ECO:0007669"/>
    <property type="project" value="UniProtKB-KW"/>
</dbReference>
<dbReference type="CDD" id="cd07898">
    <property type="entry name" value="Adenylation_DNA_ligase"/>
    <property type="match status" value="1"/>
</dbReference>
<dbReference type="InterPro" id="IPR036866">
    <property type="entry name" value="RibonucZ/Hydroxyglut_hydro"/>
</dbReference>
<evidence type="ECO:0000256" key="8">
    <source>
        <dbReference type="ARBA" id="ARBA00023172"/>
    </source>
</evidence>
<dbReference type="Gene3D" id="1.10.3260.10">
    <property type="entry name" value="DNA ligase, ATP-dependent, N-terminal domain"/>
    <property type="match status" value="1"/>
</dbReference>
<dbReference type="EMBL" id="ABVL01000010">
    <property type="protein sequence ID" value="EDY18989.1"/>
    <property type="molecule type" value="Genomic_DNA"/>
</dbReference>
<dbReference type="CDD" id="cd07972">
    <property type="entry name" value="OBF_DNA_ligase_Arch_LigB"/>
    <property type="match status" value="1"/>
</dbReference>
<evidence type="ECO:0000256" key="13">
    <source>
        <dbReference type="RuleBase" id="RU004196"/>
    </source>
</evidence>
<sequence length="894" mass="98835">MISVRYHRGLELPEHGLWLDPEDPRPFAFVSHAHADHIARHPEFIASAGTARLMQARLGGERQGHILEFGQPASFRDFQITLLPAGHIFGSAQSLIESEHGSLLYTGDFKLRRGLSAEPTEWRHAETLIMETTYGLPKYRLPPTEAVMARMVAFCQESLEDGAVPVLLGYSLGKAQEILCAILKAGLTPMLHGAVYQMTEIYRQLKPDFPDGYERYSAGKVEGKVLICPPSANRTIMLTRIKNRRVAVLTGWALDPGATYRYQCDAAFPLSDHADYTDLVRYVDLVQPKRVLTLHGFAAAFAADLRERGFDAWALSEENQLELLLRRAPSTPQPERPAAPVAAMPQSEFGAFATLGDQIANSTSKLKKIALLADYLRSLNETQLPIAARFLTGRAFAQSDMRTLQVGWAVIKRAVMAAGGLAEQEFRAISRQYADAGKATYEALLERTTPRDFSLVDALALFDQLHAARGPLVKGELLQQRLAALTPLEASYLVKILTGDLRIGLKSGLVEEAIAAAFQADLHTVREAQMFTGDLGEVAALASKNQLEEASLHLFRPIQVMLASPEPTAQAVWSRIAAHDAPAAWTEDKFDGIRAQIHLGSGRAEIFTRDLRQITGQFADLARAARSYPGEAILDGEILAYEQGRRLTFFDLQKRLGRKTEDDLFLGANDIPVVFKAFDLLYLNGTSLLKRPLAERRLALESLTLPPGLEVAPIHRVASAEEIEAAFQAARARGNEGLMIKDGASFYTPGRRGQAWLKFKKELATLDVVVVGAEQGHGKRSHVLSDYTFAVRDEVSGHLLTIGKAYSGLTDEEIEELTEHFTATTIARHGRYREVVPEIVLEIAFDSIQPSDRHASGLAMRFPRIKAIRRDKTPEQIDTIAHARRLVATEMVSH</sequence>
<dbReference type="RefSeq" id="WP_006980972.1">
    <property type="nucleotide sequence ID" value="NZ_ABVL01000010.1"/>
</dbReference>
<dbReference type="SUPFAM" id="SSF56281">
    <property type="entry name" value="Metallo-hydrolase/oxidoreductase"/>
    <property type="match status" value="1"/>
</dbReference>
<dbReference type="InterPro" id="IPR012310">
    <property type="entry name" value="DNA_ligase_ATP-dep_cent"/>
</dbReference>
<comment type="similarity">
    <text evidence="1 13">Belongs to the ATP-dependent DNA ligase family.</text>
</comment>
<evidence type="ECO:0000256" key="9">
    <source>
        <dbReference type="ARBA" id="ARBA00023204"/>
    </source>
</evidence>
<dbReference type="Pfam" id="PF04679">
    <property type="entry name" value="DNA_ligase_A_C"/>
    <property type="match status" value="1"/>
</dbReference>
<dbReference type="eggNOG" id="COG1236">
    <property type="taxonomic scope" value="Bacteria"/>
</dbReference>
<dbReference type="PROSITE" id="PS00697">
    <property type="entry name" value="DNA_LIGASE_A1"/>
    <property type="match status" value="1"/>
</dbReference>
<dbReference type="EC" id="6.5.1.1" evidence="12"/>
<evidence type="ECO:0000256" key="3">
    <source>
        <dbReference type="ARBA" id="ARBA00022618"/>
    </source>
</evidence>
<dbReference type="PANTHER" id="PTHR45674:SF4">
    <property type="entry name" value="DNA LIGASE 1"/>
    <property type="match status" value="1"/>
</dbReference>
<dbReference type="GO" id="GO:0006310">
    <property type="term" value="P:DNA recombination"/>
    <property type="evidence" value="ECO:0007669"/>
    <property type="project" value="UniProtKB-KW"/>
</dbReference>
<feature type="domain" description="ATP-dependent DNA ligase family profile" evidence="14">
    <location>
        <begin position="666"/>
        <end position="793"/>
    </location>
</feature>
<dbReference type="PROSITE" id="PS50160">
    <property type="entry name" value="DNA_LIGASE_A3"/>
    <property type="match status" value="1"/>
</dbReference>
<dbReference type="Pfam" id="PF01068">
    <property type="entry name" value="DNA_ligase_A_M"/>
    <property type="match status" value="1"/>
</dbReference>
<dbReference type="GO" id="GO:0006260">
    <property type="term" value="P:DNA replication"/>
    <property type="evidence" value="ECO:0007669"/>
    <property type="project" value="UniProtKB-KW"/>
</dbReference>
<evidence type="ECO:0000256" key="10">
    <source>
        <dbReference type="ARBA" id="ARBA00023306"/>
    </source>
</evidence>
<evidence type="ECO:0000256" key="12">
    <source>
        <dbReference type="RuleBase" id="RU000617"/>
    </source>
</evidence>
<dbReference type="SUPFAM" id="SSF50249">
    <property type="entry name" value="Nucleic acid-binding proteins"/>
    <property type="match status" value="1"/>
</dbReference>
<dbReference type="Gene3D" id="3.30.470.30">
    <property type="entry name" value="DNA ligase/mRNA capping enzyme"/>
    <property type="match status" value="1"/>
</dbReference>
<dbReference type="NCBIfam" id="TIGR00574">
    <property type="entry name" value="dnl1"/>
    <property type="match status" value="1"/>
</dbReference>
<keyword evidence="8 12" id="KW-0233">DNA recombination</keyword>
<comment type="caution">
    <text evidence="15">The sequence shown here is derived from an EMBL/GenBank/DDBJ whole genome shotgun (WGS) entry which is preliminary data.</text>
</comment>
<keyword evidence="3" id="KW-0132">Cell division</keyword>
<evidence type="ECO:0000256" key="6">
    <source>
        <dbReference type="ARBA" id="ARBA00022763"/>
    </source>
</evidence>
<dbReference type="SUPFAM" id="SSF56091">
    <property type="entry name" value="DNA ligase/mRNA capping enzyme, catalytic domain"/>
    <property type="match status" value="1"/>
</dbReference>
<evidence type="ECO:0000256" key="4">
    <source>
        <dbReference type="ARBA" id="ARBA00022705"/>
    </source>
</evidence>
<evidence type="ECO:0000256" key="5">
    <source>
        <dbReference type="ARBA" id="ARBA00022741"/>
    </source>
</evidence>
<accession>B4D409</accession>
<name>B4D409_9BACT</name>
<gene>
    <name evidence="15" type="ORF">CfE428DRAFT_3647</name>
</gene>
<evidence type="ECO:0000256" key="2">
    <source>
        <dbReference type="ARBA" id="ARBA00022598"/>
    </source>
</evidence>
<dbReference type="AlphaFoldDB" id="B4D409"/>
<keyword evidence="10" id="KW-0131">Cell cycle</keyword>
<dbReference type="Gene3D" id="3.60.15.10">
    <property type="entry name" value="Ribonuclease Z/Hydroxyacylglutathione hydrolase-like"/>
    <property type="match status" value="1"/>
</dbReference>
<keyword evidence="5 12" id="KW-0547">Nucleotide-binding</keyword>
<dbReference type="SUPFAM" id="SSF117018">
    <property type="entry name" value="ATP-dependent DNA ligase DNA-binding domain"/>
    <property type="match status" value="1"/>
</dbReference>
<dbReference type="Gene3D" id="2.40.50.140">
    <property type="entry name" value="Nucleic acid-binding proteins"/>
    <property type="match status" value="1"/>
</dbReference>
<dbReference type="GO" id="GO:0003677">
    <property type="term" value="F:DNA binding"/>
    <property type="evidence" value="ECO:0007669"/>
    <property type="project" value="InterPro"/>
</dbReference>
<dbReference type="STRING" id="497964.CfE428DRAFT_3647"/>
<evidence type="ECO:0000256" key="11">
    <source>
        <dbReference type="ARBA" id="ARBA00034003"/>
    </source>
</evidence>
<keyword evidence="7 12" id="KW-0067">ATP-binding</keyword>
<dbReference type="PANTHER" id="PTHR45674">
    <property type="entry name" value="DNA LIGASE 1/3 FAMILY MEMBER"/>
    <property type="match status" value="1"/>
</dbReference>
<comment type="catalytic activity">
    <reaction evidence="11 12">
        <text>ATP + (deoxyribonucleotide)n-3'-hydroxyl + 5'-phospho-(deoxyribonucleotide)m = (deoxyribonucleotide)n+m + AMP + diphosphate.</text>
        <dbReference type="EC" id="6.5.1.1"/>
    </reaction>
</comment>
<dbReference type="Proteomes" id="UP000005824">
    <property type="component" value="Unassembled WGS sequence"/>
</dbReference>
<proteinExistence type="inferred from homology"/>
<evidence type="ECO:0000256" key="1">
    <source>
        <dbReference type="ARBA" id="ARBA00007572"/>
    </source>
</evidence>
<dbReference type="Pfam" id="PF04675">
    <property type="entry name" value="DNA_ligase_A_N"/>
    <property type="match status" value="1"/>
</dbReference>
<dbReference type="InterPro" id="IPR016059">
    <property type="entry name" value="DNA_ligase_ATP-dep_CS"/>
</dbReference>